<gene>
    <name evidence="1" type="ORF">M514_15714</name>
</gene>
<sequence length="110" mass="12328">MVLQENPVCRCSEVASEQHETHLRGFSCSSNKFLVRSLYCSFTNTPTAQRCMDVSERVILIVVAKDSLMIPLNNSFCSTHILPSVCLTSHCQIAKPEIASSLEQLEFEFT</sequence>
<accession>A0A085NRB6</accession>
<evidence type="ECO:0000313" key="1">
    <source>
        <dbReference type="EMBL" id="KFD72012.1"/>
    </source>
</evidence>
<organism evidence="1">
    <name type="scientific">Trichuris suis</name>
    <name type="common">pig whipworm</name>
    <dbReference type="NCBI Taxonomy" id="68888"/>
    <lineage>
        <taxon>Eukaryota</taxon>
        <taxon>Metazoa</taxon>
        <taxon>Ecdysozoa</taxon>
        <taxon>Nematoda</taxon>
        <taxon>Enoplea</taxon>
        <taxon>Dorylaimia</taxon>
        <taxon>Trichinellida</taxon>
        <taxon>Trichuridae</taxon>
        <taxon>Trichuris</taxon>
    </lineage>
</organism>
<dbReference type="Proteomes" id="UP000030758">
    <property type="component" value="Unassembled WGS sequence"/>
</dbReference>
<protein>
    <submittedName>
        <fullName evidence="1">Uncharacterized protein</fullName>
    </submittedName>
</protein>
<dbReference type="AlphaFoldDB" id="A0A085NRB6"/>
<name>A0A085NRB6_9BILA</name>
<proteinExistence type="predicted"/>
<reference evidence="1" key="1">
    <citation type="journal article" date="2014" name="Nat. Genet.">
        <title>Genome and transcriptome of the porcine whipworm Trichuris suis.</title>
        <authorList>
            <person name="Jex A.R."/>
            <person name="Nejsum P."/>
            <person name="Schwarz E.M."/>
            <person name="Hu L."/>
            <person name="Young N.D."/>
            <person name="Hall R.S."/>
            <person name="Korhonen P.K."/>
            <person name="Liao S."/>
            <person name="Thamsborg S."/>
            <person name="Xia J."/>
            <person name="Xu P."/>
            <person name="Wang S."/>
            <person name="Scheerlinck J.P."/>
            <person name="Hofmann A."/>
            <person name="Sternberg P.W."/>
            <person name="Wang J."/>
            <person name="Gasser R.B."/>
        </authorList>
    </citation>
    <scope>NUCLEOTIDE SEQUENCE [LARGE SCALE GENOMIC DNA]</scope>
    <source>
        <strain evidence="1">DCEP-RM93F</strain>
    </source>
</reference>
<dbReference type="EMBL" id="KL367479">
    <property type="protein sequence ID" value="KFD72012.1"/>
    <property type="molecule type" value="Genomic_DNA"/>
</dbReference>